<evidence type="ECO:0000256" key="5">
    <source>
        <dbReference type="ARBA" id="ARBA00022824"/>
    </source>
</evidence>
<feature type="compositionally biased region" description="Polar residues" evidence="11">
    <location>
        <begin position="528"/>
        <end position="543"/>
    </location>
</feature>
<feature type="region of interest" description="Disordered" evidence="11">
    <location>
        <begin position="622"/>
        <end position="655"/>
    </location>
</feature>
<feature type="compositionally biased region" description="Polar residues" evidence="11">
    <location>
        <begin position="417"/>
        <end position="428"/>
    </location>
</feature>
<name>A0ABD3T1H4_9LAMI</name>
<feature type="compositionally biased region" description="Basic and acidic residues" evidence="11">
    <location>
        <begin position="1530"/>
        <end position="1542"/>
    </location>
</feature>
<keyword evidence="8 12" id="KW-0472">Membrane</keyword>
<evidence type="ECO:0000256" key="3">
    <source>
        <dbReference type="ARBA" id="ARBA00022475"/>
    </source>
</evidence>
<feature type="compositionally biased region" description="Basic residues" evidence="11">
    <location>
        <begin position="1545"/>
        <end position="1554"/>
    </location>
</feature>
<feature type="region of interest" description="Disordered" evidence="11">
    <location>
        <begin position="515"/>
        <end position="561"/>
    </location>
</feature>
<evidence type="ECO:0000256" key="8">
    <source>
        <dbReference type="ARBA" id="ARBA00023136"/>
    </source>
</evidence>
<feature type="region of interest" description="Disordered" evidence="11">
    <location>
        <begin position="1463"/>
        <end position="1560"/>
    </location>
</feature>
<keyword evidence="14" id="KW-1185">Reference proteome</keyword>
<feature type="compositionally biased region" description="Basic and acidic residues" evidence="11">
    <location>
        <begin position="403"/>
        <end position="416"/>
    </location>
</feature>
<feature type="compositionally biased region" description="Basic and acidic residues" evidence="11">
    <location>
        <begin position="1463"/>
        <end position="1499"/>
    </location>
</feature>
<dbReference type="PANTHER" id="PTHR32219">
    <property type="entry name" value="RNA-BINDING PROTEIN YLMH-RELATED"/>
    <property type="match status" value="1"/>
</dbReference>
<dbReference type="InterPro" id="IPR055282">
    <property type="entry name" value="PPI1-4"/>
</dbReference>
<dbReference type="PANTHER" id="PTHR32219:SF3">
    <property type="entry name" value="CALPONIN-LIKE DOMAIN PROTEIN"/>
    <property type="match status" value="1"/>
</dbReference>
<comment type="subcellular location">
    <subcellularLocation>
        <location evidence="1">Cell membrane</location>
        <topology evidence="1">Single-pass membrane protein</topology>
    </subcellularLocation>
    <subcellularLocation>
        <location evidence="2">Endoplasmic reticulum membrane</location>
        <topology evidence="2">Single-pass membrane protein</topology>
    </subcellularLocation>
</comment>
<keyword evidence="4 12" id="KW-0812">Transmembrane</keyword>
<evidence type="ECO:0000256" key="7">
    <source>
        <dbReference type="ARBA" id="ARBA00023054"/>
    </source>
</evidence>
<protein>
    <submittedName>
        <fullName evidence="13">Uncharacterized protein</fullName>
    </submittedName>
</protein>
<dbReference type="Proteomes" id="UP001634393">
    <property type="component" value="Unassembled WGS sequence"/>
</dbReference>
<evidence type="ECO:0000256" key="6">
    <source>
        <dbReference type="ARBA" id="ARBA00022989"/>
    </source>
</evidence>
<keyword evidence="6 12" id="KW-1133">Transmembrane helix</keyword>
<reference evidence="13 14" key="1">
    <citation type="submission" date="2024-12" db="EMBL/GenBank/DDBJ databases">
        <title>The unique morphological basis and parallel evolutionary history of personate flowers in Penstemon.</title>
        <authorList>
            <person name="Depatie T.H."/>
            <person name="Wessinger C.A."/>
        </authorList>
    </citation>
    <scope>NUCLEOTIDE SEQUENCE [LARGE SCALE GENOMIC DNA]</scope>
    <source>
        <strain evidence="13">WTNN_2</strain>
        <tissue evidence="13">Leaf</tissue>
    </source>
</reference>
<feature type="region of interest" description="Disordered" evidence="11">
    <location>
        <begin position="1334"/>
        <end position="1434"/>
    </location>
</feature>
<feature type="region of interest" description="Disordered" evidence="11">
    <location>
        <begin position="467"/>
        <end position="495"/>
    </location>
</feature>
<feature type="compositionally biased region" description="Low complexity" evidence="11">
    <location>
        <begin position="484"/>
        <end position="493"/>
    </location>
</feature>
<comment type="caution">
    <text evidence="13">The sequence shown here is derived from an EMBL/GenBank/DDBJ whole genome shotgun (WGS) entry which is preliminary data.</text>
</comment>
<evidence type="ECO:0000256" key="9">
    <source>
        <dbReference type="ARBA" id="ARBA00038080"/>
    </source>
</evidence>
<feature type="compositionally biased region" description="Basic and acidic residues" evidence="11">
    <location>
        <begin position="622"/>
        <end position="636"/>
    </location>
</feature>
<feature type="compositionally biased region" description="Basic and acidic residues" evidence="11">
    <location>
        <begin position="1377"/>
        <end position="1401"/>
    </location>
</feature>
<dbReference type="GO" id="GO:0005886">
    <property type="term" value="C:plasma membrane"/>
    <property type="evidence" value="ECO:0007669"/>
    <property type="project" value="UniProtKB-SubCell"/>
</dbReference>
<keyword evidence="7 10" id="KW-0175">Coiled coil</keyword>
<sequence>MTAETEVSKEVASIEEKCGLDMSSYQDLPKLDSNGISRCDQINDPDNSYVFVTGDDGVIDDPVVSKEDVAVAAEGLSVESESRKLDVVNEEVSESLKVGGNEDLEKSNVDPHVVNGNGVPSEQDRSPGDEDGAQAFVADATGEQKPKIESLGEADVEQVEDLNETLVSSTGAEIEKVADQNGKIEGVAENEFKQFEDPNGSCESFGGAEIEKAADKNEKIEGAAEIEIKLVEDSNGGLESSVEDNMQKVDQNGKIEGDVEIEIKQDSNISLESSTGVDIEKVTEKNGKIEGITEIESMQVEDLSSSIQSSAGAEMEKLDDQNGKFEGVAENEIKQVEDLNGSLTSSIGAEIETVGAQNGNLPNVDETETKQVVVPSSSIVSSEGAEIEKLTDENGKIEGVGESEIKQVEDSNERLKTSTGARTETAGDQNRKVEDVLEIGIKQVEYLNGSLASSAGAEIETAGAQNVNLPNVDETETKQVVDPSSSIESSAGAEIKKLTDENGKIEGVGESEIKQVEDSNERLKSLTGAKTETETVGDQNGNLPNVDETEIKQVENPNGRLESLVGAEIETTGDNNGNTEDAAEMKIKEVDDLNGKLGSFAGSEMEMVADQNARTELFVETEEKKVEDQTKSDPSHQESQVGTRSLVAESEENKELNNLSSHFSELGNAHDECEDQNNLHSSERIEVCCESQNVVVDAVDSEMQEVSTEDQNEIKLAREMLETVEHKAPLATSIDSDLEAHPIINKEGIHLDVMENQKGKTAPVPNAEVGLEQVKEAKNVVDSDEQHVETVCELVLEEKVEEDSSVSHVEDSVQNAEEPEKHTDNNKVAPEIIQSEAEDFVLTQSLPASDAHEPEIEIGLSDAETVGISSSPVDGPKSHAIENDLSGHDSNIRRTTIGASSGPNSVIGIVICTEKEPNFQGSDAHVETEVSSVNGPPAAVNVKLEPKVHESSAASSEGMTSDVTVTCRKEILDSSGASNIVLETTDVKDMGDQLDSSTGSNDENLFLQENEDVGNVLNDSISVASPEDFSTAVISGEDTNIAAATKPFNYLIRIPRFNDENLKEQIRLAKLQVDEKTKMREAIQVQIQEKRASSQIHGIDYEYAKGEERNARKLVRSKRMEIDSLQSMINKAKNAISIEDIDYRIYNMEHMIQHETLPLKEEKQLIREIKQLKQLREQLSSNMGSQDEIKQALEQREEVEERLKIARKELDILKGKVLKAEAAFVEAQMKYNDENKKVRELQAQFRAADDIRQEAYVRWQSLRKELAEKNKHFFKGRDDLAAANNYAFSRDREALYRLCTNQVEKVMELWNTNDEFRKEYVSFNVRSTVRRLGTLDGRSLGPDEEPPILPSYVDDRVDRRVSKPAKVDPVPQSLPELKLETSVEKGTSEDKSKTKATEHKSQTKIVLEIGLATESSRDIPDEVQEEPVKSKEEIELAKKAEQMRKEEAEAKLKEQRRLEELAKANEARERKKRQAEKLQMRAELKAQKEAEQKEKEREKRLRKKEKKKVDVNDSKSNCDSAPISEGAMEIVKEIEPTKEINNPKKAQKPLKQNKTKSVVPPPALRYRNRKKWQQYMWLAATSLAVFALFWLGNIGMFSNVYLKRPSSGY</sequence>
<feature type="transmembrane region" description="Helical" evidence="12">
    <location>
        <begin position="1575"/>
        <end position="1602"/>
    </location>
</feature>
<feature type="region of interest" description="Disordered" evidence="11">
    <location>
        <begin position="393"/>
        <end position="429"/>
    </location>
</feature>
<keyword evidence="3" id="KW-1003">Cell membrane</keyword>
<dbReference type="EMBL" id="JBJXBP010000005">
    <property type="protein sequence ID" value="KAL3830565.1"/>
    <property type="molecule type" value="Genomic_DNA"/>
</dbReference>
<evidence type="ECO:0000256" key="2">
    <source>
        <dbReference type="ARBA" id="ARBA00004389"/>
    </source>
</evidence>
<proteinExistence type="inferred from homology"/>
<evidence type="ECO:0000256" key="4">
    <source>
        <dbReference type="ARBA" id="ARBA00022692"/>
    </source>
</evidence>
<feature type="region of interest" description="Disordered" evidence="11">
    <location>
        <begin position="94"/>
        <end position="145"/>
    </location>
</feature>
<evidence type="ECO:0000313" key="13">
    <source>
        <dbReference type="EMBL" id="KAL3830565.1"/>
    </source>
</evidence>
<feature type="compositionally biased region" description="Basic and acidic residues" evidence="11">
    <location>
        <begin position="1415"/>
        <end position="1434"/>
    </location>
</feature>
<evidence type="ECO:0000313" key="14">
    <source>
        <dbReference type="Proteomes" id="UP001634393"/>
    </source>
</evidence>
<keyword evidence="5" id="KW-0256">Endoplasmic reticulum</keyword>
<dbReference type="GO" id="GO:0005789">
    <property type="term" value="C:endoplasmic reticulum membrane"/>
    <property type="evidence" value="ECO:0007669"/>
    <property type="project" value="UniProtKB-SubCell"/>
</dbReference>
<feature type="coiled-coil region" evidence="10">
    <location>
        <begin position="1162"/>
        <end position="1244"/>
    </location>
</feature>
<feature type="region of interest" description="Disordered" evidence="11">
    <location>
        <begin position="799"/>
        <end position="825"/>
    </location>
</feature>
<accession>A0ABD3T1H4</accession>
<evidence type="ECO:0000256" key="11">
    <source>
        <dbReference type="SAM" id="MobiDB-lite"/>
    </source>
</evidence>
<gene>
    <name evidence="13" type="ORF">ACJIZ3_019367</name>
</gene>
<comment type="similarity">
    <text evidence="9">Belongs to the plant Proton pump-interactor protein family.</text>
</comment>
<organism evidence="13 14">
    <name type="scientific">Penstemon smallii</name>
    <dbReference type="NCBI Taxonomy" id="265156"/>
    <lineage>
        <taxon>Eukaryota</taxon>
        <taxon>Viridiplantae</taxon>
        <taxon>Streptophyta</taxon>
        <taxon>Embryophyta</taxon>
        <taxon>Tracheophyta</taxon>
        <taxon>Spermatophyta</taxon>
        <taxon>Magnoliopsida</taxon>
        <taxon>eudicotyledons</taxon>
        <taxon>Gunneridae</taxon>
        <taxon>Pentapetalae</taxon>
        <taxon>asterids</taxon>
        <taxon>lamiids</taxon>
        <taxon>Lamiales</taxon>
        <taxon>Plantaginaceae</taxon>
        <taxon>Cheloneae</taxon>
        <taxon>Penstemon</taxon>
    </lineage>
</organism>
<feature type="compositionally biased region" description="Basic and acidic residues" evidence="11">
    <location>
        <begin position="515"/>
        <end position="524"/>
    </location>
</feature>
<evidence type="ECO:0000256" key="1">
    <source>
        <dbReference type="ARBA" id="ARBA00004162"/>
    </source>
</evidence>
<evidence type="ECO:0000256" key="12">
    <source>
        <dbReference type="SAM" id="Phobius"/>
    </source>
</evidence>
<evidence type="ECO:0000256" key="10">
    <source>
        <dbReference type="SAM" id="Coils"/>
    </source>
</evidence>